<dbReference type="RefSeq" id="WP_249915141.1">
    <property type="nucleotide sequence ID" value="NZ_JAMGBB010000001.1"/>
</dbReference>
<keyword evidence="1" id="KW-0732">Signal</keyword>
<gene>
    <name evidence="2" type="ORF">LZ518_06190</name>
</gene>
<protein>
    <submittedName>
        <fullName evidence="2">YdbL family protein</fullName>
    </submittedName>
</protein>
<feature type="chain" id="PRO_5047056014" evidence="1">
    <location>
        <begin position="23"/>
        <end position="124"/>
    </location>
</feature>
<dbReference type="InterPro" id="IPR008309">
    <property type="entry name" value="YdbL"/>
</dbReference>
<sequence length="124" mass="13132">MRKLVLIAVGIAGLAAPASVPAQDPAAIVAAKRAGQIGERYDGYIGYVGVPSAALRREVDAINIRRRSLYSGLATRKGVSPQEVGITAACSLLRRINVGEYYLSGQGGWQRYAVGRNPVPDYCG</sequence>
<evidence type="ECO:0000313" key="2">
    <source>
        <dbReference type="EMBL" id="MCL6740721.1"/>
    </source>
</evidence>
<comment type="caution">
    <text evidence="2">The sequence shown here is derived from an EMBL/GenBank/DDBJ whole genome shotgun (WGS) entry which is preliminary data.</text>
</comment>
<evidence type="ECO:0000313" key="3">
    <source>
        <dbReference type="Proteomes" id="UP001165383"/>
    </source>
</evidence>
<organism evidence="2 3">
    <name type="scientific">Sphingomonas brevis</name>
    <dbReference type="NCBI Taxonomy" id="2908206"/>
    <lineage>
        <taxon>Bacteria</taxon>
        <taxon>Pseudomonadati</taxon>
        <taxon>Pseudomonadota</taxon>
        <taxon>Alphaproteobacteria</taxon>
        <taxon>Sphingomonadales</taxon>
        <taxon>Sphingomonadaceae</taxon>
        <taxon>Sphingomonas</taxon>
    </lineage>
</organism>
<dbReference type="Pfam" id="PF07027">
    <property type="entry name" value="DUF1318"/>
    <property type="match status" value="1"/>
</dbReference>
<feature type="signal peptide" evidence="1">
    <location>
        <begin position="1"/>
        <end position="22"/>
    </location>
</feature>
<dbReference type="Proteomes" id="UP001165383">
    <property type="component" value="Unassembled WGS sequence"/>
</dbReference>
<keyword evidence="3" id="KW-1185">Reference proteome</keyword>
<reference evidence="2" key="1">
    <citation type="submission" date="2022-05" db="EMBL/GenBank/DDBJ databases">
        <authorList>
            <person name="Jo J.-H."/>
            <person name="Im W.-T."/>
        </authorList>
    </citation>
    <scope>NUCLEOTIDE SEQUENCE</scope>
    <source>
        <strain evidence="2">RB56-2</strain>
    </source>
</reference>
<evidence type="ECO:0000256" key="1">
    <source>
        <dbReference type="SAM" id="SignalP"/>
    </source>
</evidence>
<name>A0ABT0S9H0_9SPHN</name>
<dbReference type="EMBL" id="JAMGBB010000001">
    <property type="protein sequence ID" value="MCL6740721.1"/>
    <property type="molecule type" value="Genomic_DNA"/>
</dbReference>
<proteinExistence type="predicted"/>
<accession>A0ABT0S9H0</accession>